<evidence type="ECO:0000256" key="2">
    <source>
        <dbReference type="ARBA" id="ARBA00022664"/>
    </source>
</evidence>
<feature type="compositionally biased region" description="Basic and acidic residues" evidence="4">
    <location>
        <begin position="360"/>
        <end position="378"/>
    </location>
</feature>
<feature type="region of interest" description="Disordered" evidence="4">
    <location>
        <begin position="347"/>
        <end position="387"/>
    </location>
</feature>
<evidence type="ECO:0000256" key="4">
    <source>
        <dbReference type="SAM" id="MobiDB-lite"/>
    </source>
</evidence>
<comment type="caution">
    <text evidence="6">The sequence shown here is derived from an EMBL/GenBank/DDBJ whole genome shotgun (WGS) entry which is preliminary data.</text>
</comment>
<proteinExistence type="predicted"/>
<keyword evidence="3" id="KW-0539">Nucleus</keyword>
<reference evidence="6" key="1">
    <citation type="journal article" date="2020" name="Microb. Genom.">
        <title>Genetic diversity of clinical and environmental Mucorales isolates obtained from an investigation of mucormycosis cases among solid organ transplant recipients.</title>
        <authorList>
            <person name="Nguyen M.H."/>
            <person name="Kaul D."/>
            <person name="Muto C."/>
            <person name="Cheng S.J."/>
            <person name="Richter R.A."/>
            <person name="Bruno V.M."/>
            <person name="Liu G."/>
            <person name="Beyhan S."/>
            <person name="Sundermann A.J."/>
            <person name="Mounaud S."/>
            <person name="Pasculle A.W."/>
            <person name="Nierman W.C."/>
            <person name="Driscoll E."/>
            <person name="Cumbie R."/>
            <person name="Clancy C.J."/>
            <person name="Dupont C.L."/>
        </authorList>
    </citation>
    <scope>NUCLEOTIDE SEQUENCE</scope>
    <source>
        <strain evidence="6">GL16</strain>
    </source>
</reference>
<evidence type="ECO:0000313" key="6">
    <source>
        <dbReference type="EMBL" id="KAG1541180.1"/>
    </source>
</evidence>
<dbReference type="Gene3D" id="1.25.10.10">
    <property type="entry name" value="Leucine-rich Repeat Variant"/>
    <property type="match status" value="1"/>
</dbReference>
<gene>
    <name evidence="6" type="ORF">G6F51_008055</name>
</gene>
<dbReference type="PANTHER" id="PTHR15245">
    <property type="entry name" value="SYMPLEKIN-RELATED"/>
    <property type="match status" value="1"/>
</dbReference>
<name>A0A9P6Y7C1_RHIOR</name>
<dbReference type="InterPro" id="IPR016024">
    <property type="entry name" value="ARM-type_fold"/>
</dbReference>
<dbReference type="OrthoDB" id="331600at2759"/>
<dbReference type="Proteomes" id="UP000717996">
    <property type="component" value="Unassembled WGS sequence"/>
</dbReference>
<dbReference type="InterPro" id="IPR032460">
    <property type="entry name" value="Symplekin/Pta1_N"/>
</dbReference>
<dbReference type="InterPro" id="IPR011989">
    <property type="entry name" value="ARM-like"/>
</dbReference>
<feature type="domain" description="Symplekin/Pta1 N-terminal" evidence="5">
    <location>
        <begin position="57"/>
        <end position="240"/>
    </location>
</feature>
<keyword evidence="2" id="KW-0507">mRNA processing</keyword>
<dbReference type="AlphaFoldDB" id="A0A9P6Y7C1"/>
<dbReference type="EMBL" id="JAANIT010001280">
    <property type="protein sequence ID" value="KAG1541180.1"/>
    <property type="molecule type" value="Genomic_DNA"/>
</dbReference>
<dbReference type="GO" id="GO:0005847">
    <property type="term" value="C:mRNA cleavage and polyadenylation specificity factor complex"/>
    <property type="evidence" value="ECO:0007669"/>
    <property type="project" value="TreeGrafter"/>
</dbReference>
<sequence>MDQKVVQLRAFDGEVLSQPESAASFATKGFLESLIEIVMARLDKEDDGSDQFKEELRILKSATRAFTIILPFLFKTVCQNEAESKLWEMTHSFIQTVRYNLLNHVNSGVKIHAIKCLQVIIFLLSKSSQKDLSLYLLRSNHRILNSQALEKEGQGILETILNLFDSDIESVLTASISCLLVTVKRRPQFLRPVVARWIGWKNQRTEQDSPVMIRNVEKAIRLAFVSLIRTESLAAYRQELLQGFGAVGGNPAMFQQKETRRQKRLAVQEETATQKKARLSEPYTPVIPSASSPHLLANYDITQIPPAAIVHLCMTVLQTVPLEVMTERVAMLPKEGVTLAVTRPGFVRSTTPPYPPPPEQPERIDHPSIKREKVKREDLDSDEEMEEALQPVPVTMREPIVKEEEVKPKVEVLASVEERANQLFKAQPYALVTAKPTTMSDEQRQTMIKMTFERILQSQSALMDHQQVKTWSTLVAKLVTRGINSNNNNKIMTDEIKALSELALAWLNEEHPGEDYFVWFHQLLEKSINTLDAKDRTLTKLLMDAPALDAQCVALVKQNLEHVPERFVTCISTLRSLVTNKVGVRYEALQVLLDLCVHPYDKMRRTSIVAVKKWNVDQEDIDARVEAYSIRVLQELTQGQDWTEKEVVCHAELYFVLCTKKPSLLKELFSVYTQSSETVQEAIRAHSVNMIKSIGMKSSDLISLLRECPEGTESLVIRIIAILCESKPPTREIMATVESLSNERSVDVQGLEPILAGHSLNHKKQ</sequence>
<dbReference type="GO" id="GO:0006397">
    <property type="term" value="P:mRNA processing"/>
    <property type="evidence" value="ECO:0007669"/>
    <property type="project" value="UniProtKB-KW"/>
</dbReference>
<accession>A0A9P6Y7C1</accession>
<evidence type="ECO:0000259" key="5">
    <source>
        <dbReference type="Pfam" id="PF11935"/>
    </source>
</evidence>
<comment type="subcellular location">
    <subcellularLocation>
        <location evidence="1">Nucleus</location>
    </subcellularLocation>
</comment>
<evidence type="ECO:0000313" key="7">
    <source>
        <dbReference type="Proteomes" id="UP000717996"/>
    </source>
</evidence>
<evidence type="ECO:0000256" key="1">
    <source>
        <dbReference type="ARBA" id="ARBA00004123"/>
    </source>
</evidence>
<dbReference type="Pfam" id="PF11935">
    <property type="entry name" value="SYMPK_PTA1_N"/>
    <property type="match status" value="1"/>
</dbReference>
<protein>
    <recommendedName>
        <fullName evidence="5">Symplekin/Pta1 N-terminal domain-containing protein</fullName>
    </recommendedName>
</protein>
<evidence type="ECO:0000256" key="3">
    <source>
        <dbReference type="ARBA" id="ARBA00023242"/>
    </source>
</evidence>
<organism evidence="6 7">
    <name type="scientific">Rhizopus oryzae</name>
    <name type="common">Mucormycosis agent</name>
    <name type="synonym">Rhizopus arrhizus var. delemar</name>
    <dbReference type="NCBI Taxonomy" id="64495"/>
    <lineage>
        <taxon>Eukaryota</taxon>
        <taxon>Fungi</taxon>
        <taxon>Fungi incertae sedis</taxon>
        <taxon>Mucoromycota</taxon>
        <taxon>Mucoromycotina</taxon>
        <taxon>Mucoromycetes</taxon>
        <taxon>Mucorales</taxon>
        <taxon>Mucorineae</taxon>
        <taxon>Rhizopodaceae</taxon>
        <taxon>Rhizopus</taxon>
    </lineage>
</organism>
<dbReference type="InterPro" id="IPR021850">
    <property type="entry name" value="Symplekin/Pta1"/>
</dbReference>
<dbReference type="SUPFAM" id="SSF48371">
    <property type="entry name" value="ARM repeat"/>
    <property type="match status" value="1"/>
</dbReference>
<dbReference type="PANTHER" id="PTHR15245:SF20">
    <property type="entry name" value="SYMPLEKIN"/>
    <property type="match status" value="1"/>
</dbReference>